<reference evidence="11" key="1">
    <citation type="journal article" date="2015" name="J. Biotechnol.">
        <title>Complete genome sequence of the actinobacterium Streptomyces glaucescens GLA.O (DSM 40922) consisting of a linear chromosome and one linear plasmid.</title>
        <authorList>
            <person name="Ortseifen V."/>
            <person name="Winkler A."/>
            <person name="Albersmeier A."/>
            <person name="Wendler S."/>
            <person name="Puhler A."/>
            <person name="Kalinowski J."/>
            <person name="Ruckert C."/>
        </authorList>
    </citation>
    <scope>NUCLEOTIDE SEQUENCE [LARGE SCALE GENOMIC DNA]</scope>
    <source>
        <strain evidence="11">DSM 40922 / GLA O</strain>
    </source>
</reference>
<evidence type="ECO:0000256" key="5">
    <source>
        <dbReference type="ARBA" id="ARBA00022989"/>
    </source>
</evidence>
<dbReference type="GO" id="GO:0046677">
    <property type="term" value="P:response to antibiotic"/>
    <property type="evidence" value="ECO:0007669"/>
    <property type="project" value="UniProtKB-KW"/>
</dbReference>
<feature type="transmembrane region" description="Helical" evidence="8">
    <location>
        <begin position="56"/>
        <end position="75"/>
    </location>
</feature>
<keyword evidence="7" id="KW-0046">Antibiotic resistance</keyword>
<evidence type="ECO:0000313" key="11">
    <source>
        <dbReference type="Proteomes" id="UP000029482"/>
    </source>
</evidence>
<dbReference type="Gene3D" id="1.20.1250.20">
    <property type="entry name" value="MFS general substrate transporter like domains"/>
    <property type="match status" value="1"/>
</dbReference>
<feature type="transmembrane region" description="Helical" evidence="8">
    <location>
        <begin position="148"/>
        <end position="171"/>
    </location>
</feature>
<keyword evidence="4 8" id="KW-0812">Transmembrane</keyword>
<dbReference type="EMBL" id="CP009438">
    <property type="protein sequence ID" value="AIR96780.1"/>
    <property type="molecule type" value="Genomic_DNA"/>
</dbReference>
<dbReference type="OrthoDB" id="7375466at2"/>
<evidence type="ECO:0000259" key="9">
    <source>
        <dbReference type="PROSITE" id="PS50850"/>
    </source>
</evidence>
<feature type="transmembrane region" description="Helical" evidence="8">
    <location>
        <begin position="277"/>
        <end position="300"/>
    </location>
</feature>
<dbReference type="SUPFAM" id="SSF103473">
    <property type="entry name" value="MFS general substrate transporter"/>
    <property type="match status" value="1"/>
</dbReference>
<gene>
    <name evidence="10" type="ORF">SGLAU_03770</name>
</gene>
<dbReference type="Gene3D" id="1.20.1720.10">
    <property type="entry name" value="Multidrug resistance protein D"/>
    <property type="match status" value="1"/>
</dbReference>
<protein>
    <submittedName>
        <fullName evidence="10">Major facilitator superfamily</fullName>
    </submittedName>
</protein>
<evidence type="ECO:0000256" key="6">
    <source>
        <dbReference type="ARBA" id="ARBA00023136"/>
    </source>
</evidence>
<feature type="transmembrane region" description="Helical" evidence="8">
    <location>
        <begin position="207"/>
        <end position="227"/>
    </location>
</feature>
<dbReference type="PANTHER" id="PTHR42718">
    <property type="entry name" value="MAJOR FACILITATOR SUPERFAMILY MULTIDRUG TRANSPORTER MFSC"/>
    <property type="match status" value="1"/>
</dbReference>
<keyword evidence="5 8" id="KW-1133">Transmembrane helix</keyword>
<feature type="transmembrane region" description="Helical" evidence="8">
    <location>
        <begin position="115"/>
        <end position="136"/>
    </location>
</feature>
<dbReference type="HOGENOM" id="CLU_000960_28_2_11"/>
<feature type="transmembrane region" description="Helical" evidence="8">
    <location>
        <begin position="177"/>
        <end position="195"/>
    </location>
</feature>
<name>A0A089YSZ8_STRGA</name>
<dbReference type="RefSeq" id="WP_043498337.1">
    <property type="nucleotide sequence ID" value="NZ_CP009438.1"/>
</dbReference>
<keyword evidence="3" id="KW-1003">Cell membrane</keyword>
<dbReference type="InterPro" id="IPR011701">
    <property type="entry name" value="MFS"/>
</dbReference>
<dbReference type="PANTHER" id="PTHR42718:SF46">
    <property type="entry name" value="BLR6921 PROTEIN"/>
    <property type="match status" value="1"/>
</dbReference>
<evidence type="ECO:0000256" key="3">
    <source>
        <dbReference type="ARBA" id="ARBA00022475"/>
    </source>
</evidence>
<evidence type="ECO:0000313" key="10">
    <source>
        <dbReference type="EMBL" id="AIR96780.1"/>
    </source>
</evidence>
<dbReference type="InterPro" id="IPR020846">
    <property type="entry name" value="MFS_dom"/>
</dbReference>
<dbReference type="STRING" id="1907.SGLAU_03770"/>
<dbReference type="AlphaFoldDB" id="A0A089YSZ8"/>
<dbReference type="InterPro" id="IPR036259">
    <property type="entry name" value="MFS_trans_sf"/>
</dbReference>
<accession>A0A089YSZ8</accession>
<feature type="transmembrane region" description="Helical" evidence="8">
    <location>
        <begin position="239"/>
        <end position="256"/>
    </location>
</feature>
<dbReference type="PROSITE" id="PS50850">
    <property type="entry name" value="MFS"/>
    <property type="match status" value="1"/>
</dbReference>
<evidence type="ECO:0000256" key="1">
    <source>
        <dbReference type="ARBA" id="ARBA00004651"/>
    </source>
</evidence>
<dbReference type="GO" id="GO:0005886">
    <property type="term" value="C:plasma membrane"/>
    <property type="evidence" value="ECO:0007669"/>
    <property type="project" value="UniProtKB-SubCell"/>
</dbReference>
<evidence type="ECO:0000256" key="2">
    <source>
        <dbReference type="ARBA" id="ARBA00022448"/>
    </source>
</evidence>
<keyword evidence="11" id="KW-1185">Reference proteome</keyword>
<organism evidence="10 11">
    <name type="scientific">Streptomyces glaucescens</name>
    <dbReference type="NCBI Taxonomy" id="1907"/>
    <lineage>
        <taxon>Bacteria</taxon>
        <taxon>Bacillati</taxon>
        <taxon>Actinomycetota</taxon>
        <taxon>Actinomycetes</taxon>
        <taxon>Kitasatosporales</taxon>
        <taxon>Streptomycetaceae</taxon>
        <taxon>Streptomyces</taxon>
    </lineage>
</organism>
<feature type="transmembrane region" description="Helical" evidence="8">
    <location>
        <begin position="20"/>
        <end position="40"/>
    </location>
</feature>
<dbReference type="Proteomes" id="UP000029482">
    <property type="component" value="Chromosome"/>
</dbReference>
<dbReference type="eggNOG" id="COG0477">
    <property type="taxonomic scope" value="Bacteria"/>
</dbReference>
<evidence type="ECO:0000256" key="4">
    <source>
        <dbReference type="ARBA" id="ARBA00022692"/>
    </source>
</evidence>
<sequence>MTAVATAPAAGGPVRATGPAFTLLASLQVTLIFTLAAVAVPLPEIGRHFGTPREELILLSAAYGLTFAGLLLFGGRLADRYGGRRTLLAGLLLLAAASAAAPLAPGYAALLGARFGQGAGAALVAPAALAVVRALFPEPAAFRRAMASWGGLSVLGAAAGQLLSGAVSALLSWRWALAAPLAVTVLALPLVPRLLPADGPRQRTGRLDVAGALLSTTGIVSVSYGLVLTDARPWGSAPVLVPLGTGAVLLAALLVVERRTADPLLPPGFLRDGRRALGLAATALTAAGTSTVFVLFSLHLQEERGWSALRTSAAFAPFAVALLVSGRVSGRLVERLGPATVTAGGLATGAGGLGLLALTGLDDGLSYGHGVLPGLVLLPLGAAAAFAGAAVLATERVPAARSGLAGGVHNTAMEAGPTVLFALLLATGGDRASLAAAAALFALAAPLPRLTRR</sequence>
<proteinExistence type="predicted"/>
<keyword evidence="6 8" id="KW-0472">Membrane</keyword>
<feature type="transmembrane region" description="Helical" evidence="8">
    <location>
        <begin position="370"/>
        <end position="392"/>
    </location>
</feature>
<dbReference type="GO" id="GO:0022857">
    <property type="term" value="F:transmembrane transporter activity"/>
    <property type="evidence" value="ECO:0007669"/>
    <property type="project" value="InterPro"/>
</dbReference>
<keyword evidence="2" id="KW-0813">Transport</keyword>
<feature type="transmembrane region" description="Helical" evidence="8">
    <location>
        <begin position="87"/>
        <end position="109"/>
    </location>
</feature>
<dbReference type="Pfam" id="PF07690">
    <property type="entry name" value="MFS_1"/>
    <property type="match status" value="1"/>
</dbReference>
<feature type="transmembrane region" description="Helical" evidence="8">
    <location>
        <begin position="306"/>
        <end position="324"/>
    </location>
</feature>
<feature type="domain" description="Major facilitator superfamily (MFS) profile" evidence="9">
    <location>
        <begin position="20"/>
        <end position="453"/>
    </location>
</feature>
<feature type="transmembrane region" description="Helical" evidence="8">
    <location>
        <begin position="336"/>
        <end position="358"/>
    </location>
</feature>
<comment type="subcellular location">
    <subcellularLocation>
        <location evidence="1">Cell membrane</location>
        <topology evidence="1">Multi-pass membrane protein</topology>
    </subcellularLocation>
</comment>
<evidence type="ECO:0000256" key="7">
    <source>
        <dbReference type="ARBA" id="ARBA00023251"/>
    </source>
</evidence>
<evidence type="ECO:0000256" key="8">
    <source>
        <dbReference type="SAM" id="Phobius"/>
    </source>
</evidence>
<dbReference type="KEGG" id="sgu:SGLAU_03770"/>